<dbReference type="InterPro" id="IPR052556">
    <property type="entry name" value="PolySynth_Transporter"/>
</dbReference>
<dbReference type="EMBL" id="LOCM01000011">
    <property type="protein sequence ID" value="PND48189.1"/>
    <property type="molecule type" value="Genomic_DNA"/>
</dbReference>
<keyword evidence="3 5" id="KW-1133">Transmembrane helix</keyword>
<evidence type="ECO:0000256" key="3">
    <source>
        <dbReference type="ARBA" id="ARBA00022989"/>
    </source>
</evidence>
<evidence type="ECO:0000256" key="5">
    <source>
        <dbReference type="SAM" id="Phobius"/>
    </source>
</evidence>
<dbReference type="InterPro" id="IPR002797">
    <property type="entry name" value="Polysacc_synth"/>
</dbReference>
<sequence length="472" mass="53071">MKLIKNMFYNTSYQLLTLILPLITVPYVSRILSPTGIGINAYTSSIVMYFTLFGALGISLYGNREIAFVQKNKYRRSKVFWELVFLKFITVSIASIFYLLFVFWTKDWTSFYLLQGINLLATATDISWYYLGIEDFKRIVVRNTIVKLTTVTLTFILVRTKNDLGLYIFLIAFAALLGNLTVWQHLKEEVIRIPFKRLSIFKHLKPTLMLFLPQITMQIYLSLNKSMLGAMDSVVSAGYFDQSDKIIRILFTIVSAIGGVFLPRLSSLFSNGKKEEAKSLLIKLIDLSNAISMLMIAGIVGVSSTFATFFFGKDYAQVGALMAVQSFMIIFISYGNALGTQYLLASKRTKAYTYSAIVGLIINVIGNIILIPILGAMGAIISTVLTEFAVSLYQIISLRDVFSLKELTRGLLRYSVAALVTAALIFYMDSHMSISFINYGLQTIVGVSTYVIIIYVLKTPVIDLFKNFKKGI</sequence>
<name>A0A2N8LDE8_9STRE</name>
<organism evidence="6 7">
    <name type="scientific">Streptococcus penaeicida</name>
    <dbReference type="NCBI Taxonomy" id="1765960"/>
    <lineage>
        <taxon>Bacteria</taxon>
        <taxon>Bacillati</taxon>
        <taxon>Bacillota</taxon>
        <taxon>Bacilli</taxon>
        <taxon>Lactobacillales</taxon>
        <taxon>Streptococcaceae</taxon>
        <taxon>Streptococcus</taxon>
    </lineage>
</organism>
<feature type="transmembrane region" description="Helical" evidence="5">
    <location>
        <begin position="318"/>
        <end position="339"/>
    </location>
</feature>
<evidence type="ECO:0000313" key="6">
    <source>
        <dbReference type="EMBL" id="PND48189.1"/>
    </source>
</evidence>
<feature type="transmembrane region" description="Helical" evidence="5">
    <location>
        <begin position="46"/>
        <end position="63"/>
    </location>
</feature>
<keyword evidence="2 5" id="KW-0812">Transmembrane</keyword>
<evidence type="ECO:0000256" key="4">
    <source>
        <dbReference type="ARBA" id="ARBA00023136"/>
    </source>
</evidence>
<dbReference type="PANTHER" id="PTHR43424">
    <property type="entry name" value="LOCUS PUTATIVE PROTEIN 1-RELATED"/>
    <property type="match status" value="1"/>
</dbReference>
<feature type="transmembrane region" description="Helical" evidence="5">
    <location>
        <begin position="434"/>
        <end position="457"/>
    </location>
</feature>
<feature type="transmembrane region" description="Helical" evidence="5">
    <location>
        <begin position="246"/>
        <end position="266"/>
    </location>
</feature>
<dbReference type="AlphaFoldDB" id="A0A2N8LDE8"/>
<feature type="transmembrane region" description="Helical" evidence="5">
    <location>
        <begin position="139"/>
        <end position="158"/>
    </location>
</feature>
<proteinExistence type="predicted"/>
<feature type="transmembrane region" description="Helical" evidence="5">
    <location>
        <begin position="164"/>
        <end position="183"/>
    </location>
</feature>
<dbReference type="OrthoDB" id="9815702at2"/>
<dbReference type="Proteomes" id="UP000235963">
    <property type="component" value="Unassembled WGS sequence"/>
</dbReference>
<protein>
    <submittedName>
        <fullName evidence="6">Polysaccharide biosynthesis protein</fullName>
    </submittedName>
</protein>
<dbReference type="RefSeq" id="WP_102777014.1">
    <property type="nucleotide sequence ID" value="NZ_CBCSGP010000008.1"/>
</dbReference>
<evidence type="ECO:0000256" key="1">
    <source>
        <dbReference type="ARBA" id="ARBA00004141"/>
    </source>
</evidence>
<dbReference type="GO" id="GO:0016020">
    <property type="term" value="C:membrane"/>
    <property type="evidence" value="ECO:0007669"/>
    <property type="project" value="UniProtKB-SubCell"/>
</dbReference>
<evidence type="ECO:0000313" key="7">
    <source>
        <dbReference type="Proteomes" id="UP000235963"/>
    </source>
</evidence>
<feature type="transmembrane region" description="Helical" evidence="5">
    <location>
        <begin position="351"/>
        <end position="373"/>
    </location>
</feature>
<reference evidence="6 7" key="1">
    <citation type="submission" date="2015-12" db="EMBL/GenBank/DDBJ databases">
        <title>Streptococcus penaeicida sp. nov.</title>
        <authorList>
            <person name="Gomez-Gil B."/>
            <person name="Morales-Covarrubias M."/>
        </authorList>
    </citation>
    <scope>NUCLEOTIDE SEQUENCE [LARGE SCALE GENOMIC DNA]</scope>
    <source>
        <strain evidence="6 7">CAIM 1838</strain>
    </source>
</reference>
<dbReference type="PRINTS" id="PR00173">
    <property type="entry name" value="EDTRNSPORT"/>
</dbReference>
<accession>A0A2N8LDE8</accession>
<keyword evidence="4 5" id="KW-0472">Membrane</keyword>
<gene>
    <name evidence="6" type="ORF">AT575_02490</name>
</gene>
<dbReference type="PANTHER" id="PTHR43424:SF1">
    <property type="entry name" value="LOCUS PUTATIVE PROTEIN 1-RELATED"/>
    <property type="match status" value="1"/>
</dbReference>
<feature type="transmembrane region" description="Helical" evidence="5">
    <location>
        <begin position="410"/>
        <end position="428"/>
    </location>
</feature>
<comment type="subcellular location">
    <subcellularLocation>
        <location evidence="1">Membrane</location>
        <topology evidence="1">Multi-pass membrane protein</topology>
    </subcellularLocation>
</comment>
<evidence type="ECO:0000256" key="2">
    <source>
        <dbReference type="ARBA" id="ARBA00022692"/>
    </source>
</evidence>
<comment type="caution">
    <text evidence="6">The sequence shown here is derived from an EMBL/GenBank/DDBJ whole genome shotgun (WGS) entry which is preliminary data.</text>
</comment>
<feature type="transmembrane region" description="Helical" evidence="5">
    <location>
        <begin position="84"/>
        <end position="104"/>
    </location>
</feature>
<keyword evidence="7" id="KW-1185">Reference proteome</keyword>
<feature type="transmembrane region" description="Helical" evidence="5">
    <location>
        <begin position="287"/>
        <end position="312"/>
    </location>
</feature>
<feature type="transmembrane region" description="Helical" evidence="5">
    <location>
        <begin position="204"/>
        <end position="223"/>
    </location>
</feature>
<feature type="transmembrane region" description="Helical" evidence="5">
    <location>
        <begin position="110"/>
        <end position="132"/>
    </location>
</feature>
<dbReference type="Pfam" id="PF01943">
    <property type="entry name" value="Polysacc_synt"/>
    <property type="match status" value="1"/>
</dbReference>